<evidence type="ECO:0000313" key="2">
    <source>
        <dbReference type="Proteomes" id="UP000596092"/>
    </source>
</evidence>
<dbReference type="Proteomes" id="UP000596092">
    <property type="component" value="Chromosome"/>
</dbReference>
<dbReference type="RefSeq" id="WP_199263280.1">
    <property type="nucleotide sequence ID" value="NZ_CP054140.1"/>
</dbReference>
<name>A0A7T6APK4_9BACT</name>
<gene>
    <name evidence="1" type="ORF">HP555_00505</name>
</gene>
<accession>A0A7T6APK4</accession>
<protein>
    <submittedName>
        <fullName evidence="1">Uncharacterized protein</fullName>
    </submittedName>
</protein>
<dbReference type="AlphaFoldDB" id="A0A7T6APK4"/>
<dbReference type="KEGG" id="dog:HP555_00505"/>
<keyword evidence="2" id="KW-1185">Reference proteome</keyword>
<proteinExistence type="predicted"/>
<dbReference type="EMBL" id="CP054140">
    <property type="protein sequence ID" value="QQG64445.1"/>
    <property type="molecule type" value="Genomic_DNA"/>
</dbReference>
<organism evidence="1 2">
    <name type="scientific">Desulfobulbus oligotrophicus</name>
    <dbReference type="NCBI Taxonomy" id="1909699"/>
    <lineage>
        <taxon>Bacteria</taxon>
        <taxon>Pseudomonadati</taxon>
        <taxon>Thermodesulfobacteriota</taxon>
        <taxon>Desulfobulbia</taxon>
        <taxon>Desulfobulbales</taxon>
        <taxon>Desulfobulbaceae</taxon>
        <taxon>Desulfobulbus</taxon>
    </lineage>
</organism>
<sequence>MSRKWRAMIIAAGLTVAVLVFLPALLTSAPAFALLQHYLTQHIPGKLEIATCSAGWLEGLRCEQVRYVDPVQKVEVTVPHLTVDKGLLALLVAPTYLGEVTVDQPVCTFYPPQAEHPQDVPAAGIAAEDPPPSEAIAADSPRWQQFGLRLRVRNGQAFLQHGDKPPQLLARQIDCTGSLVQGSVSYELAFTSPHADGHLFGSGTFHLPRSADESWDALISNTELRIRNLVIDDFLTLAAASWSTVPQGSGRLDASFRINAIGLTEAEVRGETTLHDLYLTGGVLGKDQPRLNELSLDFKGSRRPAEGWRLAELTLRSDPVNLHATGTYDDDIVSFQSRGQVKIPALATELPHLLRIHERTVIDEGVTDFSLTIKGRSTALAIQADCRTDHLRFVHDQQAYSWTMPLHFELEAVHGEQSGVRNLRLRMPFFELHGDSSDKGLVLSGEGDLERMSRELSRLFLMDFQARGQIKIAATSRDDGSDKRHVDSRLTINNFSLLKDNQVLIPAHPLVITAAVTTERSRLDLHTVHGLSLEATAWPGTLSFHARDVQQCAGHSDDNFSMQGWLDMGRLHGLAQGSVWGNHVSALQGAVRFEAAGTWCGDVVAVQNLQGEIADLTVSGEEFIIREPRVTFGLGGRTTKEVAQQVSLQRLLVVEDWPDFADKASPLLQFNIDQRSVDIRRLIWSSERAAIELSGALNDRQQMNVGYWLMAQGEGEGAFAGDMLKAAKILPADFNLKGKLRGNWSLQGGYGQKREQTMFFEVASLAVTRGKRVMVSDPLVTCGFRLQETADQPSELRMTDFNLRSKLVHLAGVGRIMRKEQPNLSMQGQFTPQYVQLQPLLQPYIGRGIAWSGNRPGTFQLSMPLTTPVQQGDITVTAELPMDSLRFRDMDLGAVYLPLDFHRNQLRLRIDGELDGGKVSLAPLWDVAAAKPVLSLPARAPCLAGVSPQPPLLDGVLGRLHPLFGVFAQVRGTMDLSINHFSVPISARGWQSPVFSISLVVDRLQFTPMGPLQEVLSLNGYVQEWFSCVEKEIRCEGKNGRVQCDPVHLLVDDEQIALQGELSSDQQLQYTVQFPLGQALAQLIGSDTDSDSDDRRLVTAVINGARQNPEFDAHALVTGLAHQLIKSRRSDRYKKLPQTDEPVEP</sequence>
<evidence type="ECO:0000313" key="1">
    <source>
        <dbReference type="EMBL" id="QQG64445.1"/>
    </source>
</evidence>
<reference evidence="1 2" key="1">
    <citation type="submission" date="2020-05" db="EMBL/GenBank/DDBJ databases">
        <title>Complete genome of Desulfobulbus oligotrophicus.</title>
        <authorList>
            <person name="Podar M."/>
        </authorList>
    </citation>
    <scope>NUCLEOTIDE SEQUENCE [LARGE SCALE GENOMIC DNA]</scope>
    <source>
        <strain evidence="1 2">Prop6</strain>
    </source>
</reference>